<dbReference type="OrthoDB" id="1750575at2759"/>
<dbReference type="CDD" id="cd01561">
    <property type="entry name" value="CBS_like"/>
    <property type="match status" value="1"/>
</dbReference>
<keyword evidence="5" id="KW-0663">Pyridoxal phosphate</keyword>
<dbReference type="Proteomes" id="UP000323000">
    <property type="component" value="Chromosome 3"/>
</dbReference>
<comment type="cofactor">
    <cofactor evidence="1">
        <name>pyridoxal 5'-phosphate</name>
        <dbReference type="ChEBI" id="CHEBI:597326"/>
    </cofactor>
</comment>
<keyword evidence="10" id="KW-1185">Reference proteome</keyword>
<evidence type="ECO:0000256" key="3">
    <source>
        <dbReference type="ARBA" id="ARBA00022605"/>
    </source>
</evidence>
<keyword evidence="6" id="KW-0198">Cysteine biosynthesis</keyword>
<feature type="compositionally biased region" description="Polar residues" evidence="7">
    <location>
        <begin position="359"/>
        <end position="377"/>
    </location>
</feature>
<evidence type="ECO:0000256" key="4">
    <source>
        <dbReference type="ARBA" id="ARBA00022679"/>
    </source>
</evidence>
<dbReference type="FunFam" id="3.40.50.1100:FF:000002">
    <property type="entry name" value="Cysteine synthase"/>
    <property type="match status" value="1"/>
</dbReference>
<evidence type="ECO:0000313" key="10">
    <source>
        <dbReference type="Proteomes" id="UP000323000"/>
    </source>
</evidence>
<comment type="similarity">
    <text evidence="2">Belongs to the cysteine synthase/cystathionine beta-synthase family.</text>
</comment>
<sequence>MEDICTIKTDVTELIGNTPMVYLNNVVDGCVARIAAKLEMMEPTSSVKDSNIPNLTMSDITDATSSTIPLTDNHGPVPPADYLPNVQPNYRLTDKNYLKWSQFVQTFLKGKGKLSHLLGIRPPKEDPKYAAWDEADSMVMSWLWNSMAPEISDTCMFLKTAQDIWDTCKQTYSRVHDAAQIYDIKTRISNTKQGTHSVTEYANILQNLWQELDYYQCIKMEGSKDAATLIRFLEKERIYVFLAGLNIEFDAVRVQVLGKEDLPSLNEAIGIIRGEESRRGVMLESKTVERSAMIMKEAKRGGSSNNNNSYVGGWSETAKFGSRDPVVCTYCKKPYHTRDRCWKLHGKPSNLQNLQETNRTGTTRSNQGQAHISSSQPKGEIEVSSDNVEFNREQIAKLKQMLENLDKPSGLGNCSLASSDPITLDPQTANPNLSTVPAEQAESSGPIVTTPQLAHNMLPPSEPTQSQGATRPLQVYTRREAPFLQPVQHQESDTDLGIDKGAEKIEVNSNPKTDEGGVSDSICSTNDNLPIAVRKGVRECTKCLLYPLSQYVSYERIAYSMIKDAEDKGLIMPGKTILIEITSGNTGIGLASIAAAKGYKLIIVMPSSYSLERRIILRSFGAELYLTDAAKGFEEILAKAEEILRKTPNGYMLRQFENPANPKIHYETTGPEIWKDSGGKVDALIAGIGTGGTVYGVEPLESAFLNGEKPGKHLIQGIGAGFIPAVLNVDLLDEVIPHRNSRIIDLCYDLCFVYETISSTYTANYFQVSSEEAIETAKLLALKEGLLVGISSGAAAVAAIKLAKKPENAGKLIVVILPSAGERYLSTALFDSIRQEATNMTFD</sequence>
<dbReference type="PANTHER" id="PTHR10314">
    <property type="entry name" value="CYSTATHIONINE BETA-SYNTHASE"/>
    <property type="match status" value="1"/>
</dbReference>
<dbReference type="Pfam" id="PF14223">
    <property type="entry name" value="Retrotran_gag_2"/>
    <property type="match status" value="1"/>
</dbReference>
<dbReference type="GO" id="GO:0016740">
    <property type="term" value="F:transferase activity"/>
    <property type="evidence" value="ECO:0007669"/>
    <property type="project" value="UniProtKB-KW"/>
</dbReference>
<keyword evidence="4" id="KW-0808">Transferase</keyword>
<comment type="caution">
    <text evidence="9">The sequence shown here is derived from an EMBL/GenBank/DDBJ whole genome shotgun (WGS) entry which is preliminary data.</text>
</comment>
<dbReference type="GO" id="GO:0019344">
    <property type="term" value="P:cysteine biosynthetic process"/>
    <property type="evidence" value="ECO:0007669"/>
    <property type="project" value="UniProtKB-KW"/>
</dbReference>
<gene>
    <name evidence="9" type="ORF">EZV62_007131</name>
</gene>
<keyword evidence="3" id="KW-0028">Amino-acid biosynthesis</keyword>
<evidence type="ECO:0000256" key="6">
    <source>
        <dbReference type="ARBA" id="ARBA00023192"/>
    </source>
</evidence>
<reference evidence="10" key="1">
    <citation type="journal article" date="2019" name="Gigascience">
        <title>De novo genome assembly of the endangered Acer yangbiense, a plant species with extremely small populations endemic to Yunnan Province, China.</title>
        <authorList>
            <person name="Yang J."/>
            <person name="Wariss H.M."/>
            <person name="Tao L."/>
            <person name="Zhang R."/>
            <person name="Yun Q."/>
            <person name="Hollingsworth P."/>
            <person name="Dao Z."/>
            <person name="Luo G."/>
            <person name="Guo H."/>
            <person name="Ma Y."/>
            <person name="Sun W."/>
        </authorList>
    </citation>
    <scope>NUCLEOTIDE SEQUENCE [LARGE SCALE GENOMIC DNA]</scope>
    <source>
        <strain evidence="10">cv. Malutang</strain>
    </source>
</reference>
<feature type="region of interest" description="Disordered" evidence="7">
    <location>
        <begin position="422"/>
        <end position="443"/>
    </location>
</feature>
<dbReference type="EMBL" id="VAHF01000003">
    <property type="protein sequence ID" value="TXG65856.1"/>
    <property type="molecule type" value="Genomic_DNA"/>
</dbReference>
<dbReference type="Gene3D" id="3.40.50.1100">
    <property type="match status" value="3"/>
</dbReference>
<dbReference type="InterPro" id="IPR001926">
    <property type="entry name" value="TrpB-like_PALP"/>
</dbReference>
<protein>
    <recommendedName>
        <fullName evidence="8">Tryptophan synthase beta chain-like PALP domain-containing protein</fullName>
    </recommendedName>
</protein>
<name>A0A5C7IBR2_9ROSI</name>
<dbReference type="Pfam" id="PF00291">
    <property type="entry name" value="PALP"/>
    <property type="match status" value="1"/>
</dbReference>
<organism evidence="9 10">
    <name type="scientific">Acer yangbiense</name>
    <dbReference type="NCBI Taxonomy" id="1000413"/>
    <lineage>
        <taxon>Eukaryota</taxon>
        <taxon>Viridiplantae</taxon>
        <taxon>Streptophyta</taxon>
        <taxon>Embryophyta</taxon>
        <taxon>Tracheophyta</taxon>
        <taxon>Spermatophyta</taxon>
        <taxon>Magnoliopsida</taxon>
        <taxon>eudicotyledons</taxon>
        <taxon>Gunneridae</taxon>
        <taxon>Pentapetalae</taxon>
        <taxon>rosids</taxon>
        <taxon>malvids</taxon>
        <taxon>Sapindales</taxon>
        <taxon>Sapindaceae</taxon>
        <taxon>Hippocastanoideae</taxon>
        <taxon>Acereae</taxon>
        <taxon>Acer</taxon>
    </lineage>
</organism>
<evidence type="ECO:0000259" key="8">
    <source>
        <dbReference type="Pfam" id="PF00291"/>
    </source>
</evidence>
<proteinExistence type="inferred from homology"/>
<dbReference type="AlphaFoldDB" id="A0A5C7IBR2"/>
<accession>A0A5C7IBR2</accession>
<evidence type="ECO:0000256" key="7">
    <source>
        <dbReference type="SAM" id="MobiDB-lite"/>
    </source>
</evidence>
<feature type="region of interest" description="Disordered" evidence="7">
    <location>
        <begin position="359"/>
        <end position="385"/>
    </location>
</feature>
<dbReference type="SUPFAM" id="SSF53686">
    <property type="entry name" value="Tryptophan synthase beta subunit-like PLP-dependent enzymes"/>
    <property type="match status" value="2"/>
</dbReference>
<feature type="domain" description="Tryptophan synthase beta chain-like PALP" evidence="8">
    <location>
        <begin position="556"/>
        <end position="818"/>
    </location>
</feature>
<evidence type="ECO:0000256" key="1">
    <source>
        <dbReference type="ARBA" id="ARBA00001933"/>
    </source>
</evidence>
<evidence type="ECO:0000256" key="2">
    <source>
        <dbReference type="ARBA" id="ARBA00007103"/>
    </source>
</evidence>
<evidence type="ECO:0000313" key="9">
    <source>
        <dbReference type="EMBL" id="TXG65856.1"/>
    </source>
</evidence>
<evidence type="ECO:0000256" key="5">
    <source>
        <dbReference type="ARBA" id="ARBA00022898"/>
    </source>
</evidence>
<dbReference type="InterPro" id="IPR036052">
    <property type="entry name" value="TrpB-like_PALP_sf"/>
</dbReference>
<dbReference type="InterPro" id="IPR050214">
    <property type="entry name" value="Cys_Synth/Cystath_Beta-Synth"/>
</dbReference>